<evidence type="ECO:0000256" key="8">
    <source>
        <dbReference type="ARBA" id="ARBA00022989"/>
    </source>
</evidence>
<evidence type="ECO:0000256" key="4">
    <source>
        <dbReference type="ARBA" id="ARBA00022475"/>
    </source>
</evidence>
<keyword evidence="5" id="KW-0997">Cell inner membrane</keyword>
<dbReference type="NCBIfam" id="TIGR01352">
    <property type="entry name" value="tonB_Cterm"/>
    <property type="match status" value="1"/>
</dbReference>
<keyword evidence="7" id="KW-0653">Protein transport</keyword>
<evidence type="ECO:0000313" key="11">
    <source>
        <dbReference type="EMBL" id="MCG5077993.1"/>
    </source>
</evidence>
<dbReference type="Pfam" id="PF03544">
    <property type="entry name" value="TonB_C"/>
    <property type="match status" value="1"/>
</dbReference>
<evidence type="ECO:0000256" key="1">
    <source>
        <dbReference type="ARBA" id="ARBA00004383"/>
    </source>
</evidence>
<feature type="domain" description="TonB C-terminal" evidence="10">
    <location>
        <begin position="16"/>
        <end position="107"/>
    </location>
</feature>
<dbReference type="Gene3D" id="3.30.1150.10">
    <property type="match status" value="1"/>
</dbReference>
<protein>
    <submittedName>
        <fullName evidence="11">Energy transducer TonB</fullName>
    </submittedName>
</protein>
<dbReference type="InterPro" id="IPR051045">
    <property type="entry name" value="TonB-dependent_transducer"/>
</dbReference>
<keyword evidence="8" id="KW-1133">Transmembrane helix</keyword>
<organism evidence="11 12">
    <name type="scientific">Paraburkholderia tagetis</name>
    <dbReference type="NCBI Taxonomy" id="2913261"/>
    <lineage>
        <taxon>Bacteria</taxon>
        <taxon>Pseudomonadati</taxon>
        <taxon>Pseudomonadota</taxon>
        <taxon>Betaproteobacteria</taxon>
        <taxon>Burkholderiales</taxon>
        <taxon>Burkholderiaceae</taxon>
        <taxon>Paraburkholderia</taxon>
    </lineage>
</organism>
<evidence type="ECO:0000256" key="9">
    <source>
        <dbReference type="ARBA" id="ARBA00023136"/>
    </source>
</evidence>
<comment type="caution">
    <text evidence="11">The sequence shown here is derived from an EMBL/GenBank/DDBJ whole genome shotgun (WGS) entry which is preliminary data.</text>
</comment>
<dbReference type="RefSeq" id="WP_238467884.1">
    <property type="nucleotide sequence ID" value="NZ_JAKLJA010000047.1"/>
</dbReference>
<dbReference type="GO" id="GO:0015031">
    <property type="term" value="P:protein transport"/>
    <property type="evidence" value="ECO:0007669"/>
    <property type="project" value="UniProtKB-KW"/>
</dbReference>
<comment type="subcellular location">
    <subcellularLocation>
        <location evidence="1">Cell inner membrane</location>
        <topology evidence="1">Single-pass membrane protein</topology>
        <orientation evidence="1">Periplasmic side</orientation>
    </subcellularLocation>
</comment>
<evidence type="ECO:0000313" key="12">
    <source>
        <dbReference type="Proteomes" id="UP001139308"/>
    </source>
</evidence>
<dbReference type="EMBL" id="JAKLJA010000047">
    <property type="protein sequence ID" value="MCG5077993.1"/>
    <property type="molecule type" value="Genomic_DNA"/>
</dbReference>
<name>A0A9X1UM89_9BURK</name>
<sequence>MAASPTPPMTPPVATPRRVARLDCALVKPDYPPQSLRRGQAGTVVVELDTDVAGRVSAARIVTSSGYEHLDEVARAAVLASHCRPYAEDGRALPARADVPVTFNLDE</sequence>
<evidence type="ECO:0000256" key="7">
    <source>
        <dbReference type="ARBA" id="ARBA00022927"/>
    </source>
</evidence>
<keyword evidence="12" id="KW-1185">Reference proteome</keyword>
<evidence type="ECO:0000259" key="10">
    <source>
        <dbReference type="PROSITE" id="PS52015"/>
    </source>
</evidence>
<reference evidence="11" key="1">
    <citation type="submission" date="2022-01" db="EMBL/GenBank/DDBJ databases">
        <title>Genome sequence and assembly of Parabukholderia sp. RG36.</title>
        <authorList>
            <person name="Chhetri G."/>
        </authorList>
    </citation>
    <scope>NUCLEOTIDE SEQUENCE</scope>
    <source>
        <strain evidence="11">RG36</strain>
    </source>
</reference>
<gene>
    <name evidence="11" type="ORF">L5014_32425</name>
</gene>
<keyword evidence="4" id="KW-1003">Cell membrane</keyword>
<keyword evidence="3" id="KW-0813">Transport</keyword>
<dbReference type="GO" id="GO:0031992">
    <property type="term" value="F:energy transducer activity"/>
    <property type="evidence" value="ECO:0007669"/>
    <property type="project" value="TreeGrafter"/>
</dbReference>
<evidence type="ECO:0000256" key="3">
    <source>
        <dbReference type="ARBA" id="ARBA00022448"/>
    </source>
</evidence>
<proteinExistence type="inferred from homology"/>
<dbReference type="GO" id="GO:0055085">
    <property type="term" value="P:transmembrane transport"/>
    <property type="evidence" value="ECO:0007669"/>
    <property type="project" value="InterPro"/>
</dbReference>
<dbReference type="PROSITE" id="PS52015">
    <property type="entry name" value="TONB_CTD"/>
    <property type="match status" value="1"/>
</dbReference>
<dbReference type="Proteomes" id="UP001139308">
    <property type="component" value="Unassembled WGS sequence"/>
</dbReference>
<evidence type="ECO:0000256" key="5">
    <source>
        <dbReference type="ARBA" id="ARBA00022519"/>
    </source>
</evidence>
<evidence type="ECO:0000256" key="2">
    <source>
        <dbReference type="ARBA" id="ARBA00006555"/>
    </source>
</evidence>
<accession>A0A9X1UM89</accession>
<keyword evidence="6" id="KW-0812">Transmembrane</keyword>
<dbReference type="PANTHER" id="PTHR33446:SF2">
    <property type="entry name" value="PROTEIN TONB"/>
    <property type="match status" value="1"/>
</dbReference>
<dbReference type="PANTHER" id="PTHR33446">
    <property type="entry name" value="PROTEIN TONB-RELATED"/>
    <property type="match status" value="1"/>
</dbReference>
<dbReference type="SUPFAM" id="SSF74653">
    <property type="entry name" value="TolA/TonB C-terminal domain"/>
    <property type="match status" value="1"/>
</dbReference>
<dbReference type="GO" id="GO:0098797">
    <property type="term" value="C:plasma membrane protein complex"/>
    <property type="evidence" value="ECO:0007669"/>
    <property type="project" value="TreeGrafter"/>
</dbReference>
<keyword evidence="9" id="KW-0472">Membrane</keyword>
<dbReference type="InterPro" id="IPR037682">
    <property type="entry name" value="TonB_C"/>
</dbReference>
<dbReference type="AlphaFoldDB" id="A0A9X1UM89"/>
<comment type="similarity">
    <text evidence="2">Belongs to the TonB family.</text>
</comment>
<dbReference type="InterPro" id="IPR006260">
    <property type="entry name" value="TonB/TolA_C"/>
</dbReference>
<evidence type="ECO:0000256" key="6">
    <source>
        <dbReference type="ARBA" id="ARBA00022692"/>
    </source>
</evidence>